<dbReference type="AlphaFoldDB" id="A0A6C0LCL7"/>
<name>A0A6C0LCL7_9ZZZZ</name>
<protein>
    <submittedName>
        <fullName evidence="1">Uncharacterized protein</fullName>
    </submittedName>
</protein>
<proteinExistence type="predicted"/>
<reference evidence="1" key="1">
    <citation type="journal article" date="2020" name="Nature">
        <title>Giant virus diversity and host interactions through global metagenomics.</title>
        <authorList>
            <person name="Schulz F."/>
            <person name="Roux S."/>
            <person name="Paez-Espino D."/>
            <person name="Jungbluth S."/>
            <person name="Walsh D.A."/>
            <person name="Denef V.J."/>
            <person name="McMahon K.D."/>
            <person name="Konstantinidis K.T."/>
            <person name="Eloe-Fadrosh E.A."/>
            <person name="Kyrpides N.C."/>
            <person name="Woyke T."/>
        </authorList>
    </citation>
    <scope>NUCLEOTIDE SEQUENCE</scope>
    <source>
        <strain evidence="1">GVMAG-M-3300027763-16</strain>
    </source>
</reference>
<accession>A0A6C0LCL7</accession>
<evidence type="ECO:0000313" key="1">
    <source>
        <dbReference type="EMBL" id="QHU27448.1"/>
    </source>
</evidence>
<organism evidence="1">
    <name type="scientific">viral metagenome</name>
    <dbReference type="NCBI Taxonomy" id="1070528"/>
    <lineage>
        <taxon>unclassified sequences</taxon>
        <taxon>metagenomes</taxon>
        <taxon>organismal metagenomes</taxon>
    </lineage>
</organism>
<sequence length="358" mass="41197">MVLKRKNKVSKRLKKGMRGGDVWENIKNDLLSLRLDTKIYTEWKNFIDYLLDIFKLEQQQQQLQDGTNISENISEEEYIETLMRLRELNIIRPLSAQPSARPLSAARLLRTKGFSGQMSPHIESPQSPQKEKPHILNTIKKEEIILKFYTIFKQILIIVNNDRNNPNKSKPFKDLMNMVNKLPEIDKSLNALIAENVNNLESVYLKILQLLKENCSGWRGTFCSGAVLILGENVQKLYEELKNNIKITEGQISNDILIKFIKDVLPIMKPKLANIKIEFKTQNEALDEIDNMLALKSGGKKSSRAVRKEIQGKPIVITKKLILGKERCIYKVQGSNKEHVKYKGTLIPVADFKKLMKV</sequence>
<dbReference type="EMBL" id="MN740456">
    <property type="protein sequence ID" value="QHU27448.1"/>
    <property type="molecule type" value="Genomic_DNA"/>
</dbReference>